<evidence type="ECO:0000256" key="2">
    <source>
        <dbReference type="ARBA" id="ARBA00022670"/>
    </source>
</evidence>
<dbReference type="InterPro" id="IPR000169">
    <property type="entry name" value="Pept_cys_AS"/>
</dbReference>
<evidence type="ECO:0000256" key="5">
    <source>
        <dbReference type="ARBA" id="ARBA00022807"/>
    </source>
</evidence>
<dbReference type="GO" id="GO:0006508">
    <property type="term" value="P:proteolysis"/>
    <property type="evidence" value="ECO:0007669"/>
    <property type="project" value="UniProtKB-KW"/>
</dbReference>
<proteinExistence type="inferred from homology"/>
<dbReference type="FunFam" id="3.90.70.10:FF:000031">
    <property type="entry name" value="Cathepsin B"/>
    <property type="match status" value="1"/>
</dbReference>
<dbReference type="PRINTS" id="PR00705">
    <property type="entry name" value="PAPAIN"/>
</dbReference>
<dbReference type="PANTHER" id="PTHR12411">
    <property type="entry name" value="CYSTEINE PROTEASE FAMILY C1-RELATED"/>
    <property type="match status" value="1"/>
</dbReference>
<keyword evidence="3 8" id="KW-0732">Signal</keyword>
<dbReference type="Gene3D" id="3.90.70.10">
    <property type="entry name" value="Cysteine proteinases"/>
    <property type="match status" value="1"/>
</dbReference>
<organism evidence="10 11">
    <name type="scientific">Bemisia tabaci</name>
    <name type="common">Sweetpotato whitefly</name>
    <name type="synonym">Aleurodes tabaci</name>
    <dbReference type="NCBI Taxonomy" id="7038"/>
    <lineage>
        <taxon>Eukaryota</taxon>
        <taxon>Metazoa</taxon>
        <taxon>Ecdysozoa</taxon>
        <taxon>Arthropoda</taxon>
        <taxon>Hexapoda</taxon>
        <taxon>Insecta</taxon>
        <taxon>Pterygota</taxon>
        <taxon>Neoptera</taxon>
        <taxon>Paraneoptera</taxon>
        <taxon>Hemiptera</taxon>
        <taxon>Sternorrhyncha</taxon>
        <taxon>Aleyrodoidea</taxon>
        <taxon>Aleyrodidae</taxon>
        <taxon>Aleyrodinae</taxon>
        <taxon>Bemisia</taxon>
    </lineage>
</organism>
<dbReference type="Proteomes" id="UP001152759">
    <property type="component" value="Chromosome 3"/>
</dbReference>
<reference evidence="10" key="1">
    <citation type="submission" date="2021-12" db="EMBL/GenBank/DDBJ databases">
        <authorList>
            <person name="King R."/>
        </authorList>
    </citation>
    <scope>NUCLEOTIDE SEQUENCE</scope>
</reference>
<gene>
    <name evidence="10" type="ORF">BEMITA_LOCUS6168</name>
</gene>
<evidence type="ECO:0000256" key="6">
    <source>
        <dbReference type="ARBA" id="ARBA00023145"/>
    </source>
</evidence>
<evidence type="ECO:0000256" key="1">
    <source>
        <dbReference type="ARBA" id="ARBA00008455"/>
    </source>
</evidence>
<accession>A0A9P0A5V4</accession>
<dbReference type="EMBL" id="OU963864">
    <property type="protein sequence ID" value="CAH0387115.1"/>
    <property type="molecule type" value="Genomic_DNA"/>
</dbReference>
<evidence type="ECO:0000259" key="9">
    <source>
        <dbReference type="SMART" id="SM00645"/>
    </source>
</evidence>
<dbReference type="InterPro" id="IPR000668">
    <property type="entry name" value="Peptidase_C1A_C"/>
</dbReference>
<dbReference type="Pfam" id="PF08127">
    <property type="entry name" value="Propeptide_C1"/>
    <property type="match status" value="1"/>
</dbReference>
<keyword evidence="2" id="KW-0645">Protease</keyword>
<dbReference type="GO" id="GO:0004197">
    <property type="term" value="F:cysteine-type endopeptidase activity"/>
    <property type="evidence" value="ECO:0007669"/>
    <property type="project" value="InterPro"/>
</dbReference>
<dbReference type="SUPFAM" id="SSF54001">
    <property type="entry name" value="Cysteine proteinases"/>
    <property type="match status" value="1"/>
</dbReference>
<dbReference type="SMART" id="SM00645">
    <property type="entry name" value="Pept_C1"/>
    <property type="match status" value="1"/>
</dbReference>
<keyword evidence="5" id="KW-0788">Thiol protease</keyword>
<dbReference type="InterPro" id="IPR012599">
    <property type="entry name" value="Propeptide_C1A"/>
</dbReference>
<dbReference type="InterPro" id="IPR013128">
    <property type="entry name" value="Peptidase_C1A"/>
</dbReference>
<dbReference type="Pfam" id="PF00112">
    <property type="entry name" value="Peptidase_C1"/>
    <property type="match status" value="1"/>
</dbReference>
<feature type="signal peptide" evidence="8">
    <location>
        <begin position="1"/>
        <end position="17"/>
    </location>
</feature>
<protein>
    <recommendedName>
        <fullName evidence="9">Peptidase C1A papain C-terminal domain-containing protein</fullName>
    </recommendedName>
</protein>
<keyword evidence="11" id="KW-1185">Reference proteome</keyword>
<feature type="chain" id="PRO_5040316573" description="Peptidase C1A papain C-terminal domain-containing protein" evidence="8">
    <location>
        <begin position="18"/>
        <end position="358"/>
    </location>
</feature>
<dbReference type="CDD" id="cd02620">
    <property type="entry name" value="Peptidase_C1A_CathepsinB"/>
    <property type="match status" value="1"/>
</dbReference>
<keyword evidence="7" id="KW-1015">Disulfide bond</keyword>
<comment type="similarity">
    <text evidence="1">Belongs to the peptidase C1 family.</text>
</comment>
<sequence>MLRVGLLLVGAITLVSSNEELLSKTAAVDLVAPQSVLGKPLINQAAVINYINQKQSLWKAGKNFDDDVSEDYLKRLASARLPEEPLPMLKTDKSVTDDYPEQFDARNKWTKCPSISHIYDQGNCGSCWAVSVASVITDRTCIASDGKFTSPISAQEIMSCCTKCGYGCEGGWPDKAFKFYQKHGVSTGGDYESKEGCIPYEIEPCSHHVDGRYRNCKSYNTTATPVCRTKCSNSHYKVPRKRDRHFGDGAWTCCRHGAKYQLFEFGPITAAFTTYEDFYTYKSGIYYHVWGKKMGYHIVRLLGWGKENGQEYWLAANSWNDEWGDKGTFKIRANVDECNFEEFFSLTFPKDKKQKILQ</sequence>
<evidence type="ECO:0000256" key="7">
    <source>
        <dbReference type="ARBA" id="ARBA00023157"/>
    </source>
</evidence>
<dbReference type="PROSITE" id="PS00139">
    <property type="entry name" value="THIOL_PROTEASE_CYS"/>
    <property type="match status" value="1"/>
</dbReference>
<name>A0A9P0A5V4_BEMTA</name>
<dbReference type="AlphaFoldDB" id="A0A9P0A5V4"/>
<evidence type="ECO:0000256" key="3">
    <source>
        <dbReference type="ARBA" id="ARBA00022729"/>
    </source>
</evidence>
<evidence type="ECO:0000256" key="8">
    <source>
        <dbReference type="SAM" id="SignalP"/>
    </source>
</evidence>
<dbReference type="InterPro" id="IPR038765">
    <property type="entry name" value="Papain-like_cys_pep_sf"/>
</dbReference>
<feature type="domain" description="Peptidase C1A papain C-terminal" evidence="9">
    <location>
        <begin position="99"/>
        <end position="348"/>
    </location>
</feature>
<evidence type="ECO:0000313" key="11">
    <source>
        <dbReference type="Proteomes" id="UP001152759"/>
    </source>
</evidence>
<keyword evidence="6" id="KW-0865">Zymogen</keyword>
<evidence type="ECO:0000313" key="10">
    <source>
        <dbReference type="EMBL" id="CAH0387115.1"/>
    </source>
</evidence>
<evidence type="ECO:0000256" key="4">
    <source>
        <dbReference type="ARBA" id="ARBA00022801"/>
    </source>
</evidence>
<keyword evidence="4" id="KW-0378">Hydrolase</keyword>